<evidence type="ECO:0000256" key="2">
    <source>
        <dbReference type="ARBA" id="ARBA00022692"/>
    </source>
</evidence>
<evidence type="ECO:0000256" key="5">
    <source>
        <dbReference type="ARBA" id="ARBA00023136"/>
    </source>
</evidence>
<gene>
    <name evidence="8" type="ORF">JIN85_05110</name>
</gene>
<keyword evidence="2 6" id="KW-0812">Transmembrane</keyword>
<comment type="caution">
    <text evidence="8">The sequence shown here is derived from an EMBL/GenBank/DDBJ whole genome shotgun (WGS) entry which is preliminary data.</text>
</comment>
<dbReference type="PANTHER" id="PTHR31566">
    <property type="entry name" value="CYTOCHROME C BIOGENESIS PROTEIN CCS1, CHLOROPLASTIC"/>
    <property type="match status" value="1"/>
</dbReference>
<dbReference type="GO" id="GO:0017004">
    <property type="term" value="P:cytochrome complex assembly"/>
    <property type="evidence" value="ECO:0007669"/>
    <property type="project" value="UniProtKB-KW"/>
</dbReference>
<keyword evidence="3" id="KW-0201">Cytochrome c-type biogenesis</keyword>
<dbReference type="RefSeq" id="WP_200268253.1">
    <property type="nucleotide sequence ID" value="NZ_JAENIJ010000005.1"/>
</dbReference>
<evidence type="ECO:0000313" key="9">
    <source>
        <dbReference type="Proteomes" id="UP000603141"/>
    </source>
</evidence>
<dbReference type="EMBL" id="JAENIJ010000005">
    <property type="protein sequence ID" value="MBK1881781.1"/>
    <property type="molecule type" value="Genomic_DNA"/>
</dbReference>
<comment type="subcellular location">
    <subcellularLocation>
        <location evidence="1">Membrane</location>
        <topology evidence="1">Multi-pass membrane protein</topology>
    </subcellularLocation>
</comment>
<feature type="transmembrane region" description="Helical" evidence="6">
    <location>
        <begin position="58"/>
        <end position="80"/>
    </location>
</feature>
<feature type="transmembrane region" description="Helical" evidence="6">
    <location>
        <begin position="5"/>
        <end position="26"/>
    </location>
</feature>
<keyword evidence="5 6" id="KW-0472">Membrane</keyword>
<feature type="domain" description="ResB-like" evidence="7">
    <location>
        <begin position="270"/>
        <end position="334"/>
    </location>
</feature>
<accession>A0A934VQ64</accession>
<dbReference type="AlphaFoldDB" id="A0A934VQ64"/>
<feature type="transmembrane region" description="Helical" evidence="6">
    <location>
        <begin position="361"/>
        <end position="381"/>
    </location>
</feature>
<organism evidence="8 9">
    <name type="scientific">Luteolibacter pohnpeiensis</name>
    <dbReference type="NCBI Taxonomy" id="454153"/>
    <lineage>
        <taxon>Bacteria</taxon>
        <taxon>Pseudomonadati</taxon>
        <taxon>Verrucomicrobiota</taxon>
        <taxon>Verrucomicrobiia</taxon>
        <taxon>Verrucomicrobiales</taxon>
        <taxon>Verrucomicrobiaceae</taxon>
        <taxon>Luteolibacter</taxon>
    </lineage>
</organism>
<keyword evidence="9" id="KW-1185">Reference proteome</keyword>
<dbReference type="GO" id="GO:0016020">
    <property type="term" value="C:membrane"/>
    <property type="evidence" value="ECO:0007669"/>
    <property type="project" value="UniProtKB-SubCell"/>
</dbReference>
<name>A0A934VQ64_9BACT</name>
<sequence>MVFDFFSGLGLATVLLIFLGILTWLATLEQTEFGLQATLHKYFSIDKFYLVPEINGKVVPIILPSGYWVCALLLVNLILGGIARMRKGWKNIGVLIAHFSMVFLLIAGGVADYYTERGSMALSKGQSSEVAEDYFEYVVEVAEIKDGQPQQIHFIPGKDLTDLDDGKSRIFRLPDLPFDIEIAGYLENGGPVSEMERAPDQNQLTVDGYWLMSRPSEKKAELNTAACYARVLYRDKSKSPQPFILAGASFYPFTIKVDDRTFTFDMHKRYWVVPFQVKLDEFAATFHPGTRKASKFVSDVTRIENGTEAKVKIEMNEPMRYEGLTFYQASYGPQGAGPNDPLYSVLEVVRNPSDQWPKYCLYMAAFGLFVHFITKLVIFLMGSTRKNRHV</sequence>
<keyword evidence="4 6" id="KW-1133">Transmembrane helix</keyword>
<evidence type="ECO:0000313" key="8">
    <source>
        <dbReference type="EMBL" id="MBK1881781.1"/>
    </source>
</evidence>
<dbReference type="Pfam" id="PF05140">
    <property type="entry name" value="ResB"/>
    <property type="match status" value="1"/>
</dbReference>
<protein>
    <submittedName>
        <fullName evidence="8">Cytochrome c biogenesis protein ResB</fullName>
    </submittedName>
</protein>
<proteinExistence type="predicted"/>
<evidence type="ECO:0000256" key="6">
    <source>
        <dbReference type="SAM" id="Phobius"/>
    </source>
</evidence>
<dbReference type="Proteomes" id="UP000603141">
    <property type="component" value="Unassembled WGS sequence"/>
</dbReference>
<dbReference type="InterPro" id="IPR023494">
    <property type="entry name" value="Cyt_c_bgen_Ccs1/CcsB/ResB"/>
</dbReference>
<evidence type="ECO:0000256" key="1">
    <source>
        <dbReference type="ARBA" id="ARBA00004141"/>
    </source>
</evidence>
<evidence type="ECO:0000256" key="3">
    <source>
        <dbReference type="ARBA" id="ARBA00022748"/>
    </source>
</evidence>
<evidence type="ECO:0000259" key="7">
    <source>
        <dbReference type="Pfam" id="PF05140"/>
    </source>
</evidence>
<evidence type="ECO:0000256" key="4">
    <source>
        <dbReference type="ARBA" id="ARBA00022989"/>
    </source>
</evidence>
<feature type="transmembrane region" description="Helical" evidence="6">
    <location>
        <begin position="92"/>
        <end position="114"/>
    </location>
</feature>
<reference evidence="8" key="1">
    <citation type="submission" date="2021-01" db="EMBL/GenBank/DDBJ databases">
        <title>Modified the classification status of verrucomicrobia.</title>
        <authorList>
            <person name="Feng X."/>
        </authorList>
    </citation>
    <scope>NUCLEOTIDE SEQUENCE</scope>
    <source>
        <strain evidence="8">KCTC 22041</strain>
    </source>
</reference>
<dbReference type="PANTHER" id="PTHR31566:SF0">
    <property type="entry name" value="CYTOCHROME C BIOGENESIS PROTEIN CCS1, CHLOROPLASTIC"/>
    <property type="match status" value="1"/>
</dbReference>
<dbReference type="InterPro" id="IPR007816">
    <property type="entry name" value="ResB-like_domain"/>
</dbReference>